<dbReference type="GO" id="GO:0030599">
    <property type="term" value="F:pectinesterase activity"/>
    <property type="evidence" value="ECO:0007669"/>
    <property type="project" value="UniProtKB-UniRule"/>
</dbReference>
<dbReference type="EMBL" id="BFEA01000150">
    <property type="protein sequence ID" value="GBG71624.1"/>
    <property type="molecule type" value="Genomic_DNA"/>
</dbReference>
<feature type="domain" description="FAS1" evidence="10">
    <location>
        <begin position="447"/>
        <end position="587"/>
    </location>
</feature>
<dbReference type="Gene3D" id="2.160.20.10">
    <property type="entry name" value="Single-stranded right-handed beta-helix, Pectin lyase-like"/>
    <property type="match status" value="1"/>
</dbReference>
<evidence type="ECO:0000256" key="5">
    <source>
        <dbReference type="ARBA" id="ARBA00023085"/>
    </source>
</evidence>
<evidence type="ECO:0000256" key="9">
    <source>
        <dbReference type="SAM" id="MobiDB-lite"/>
    </source>
</evidence>
<feature type="chain" id="PRO_5017106488" description="Pectinesterase" evidence="8">
    <location>
        <begin position="32"/>
        <end position="607"/>
    </location>
</feature>
<evidence type="ECO:0000313" key="12">
    <source>
        <dbReference type="Proteomes" id="UP000265515"/>
    </source>
</evidence>
<keyword evidence="8" id="KW-0732">Signal</keyword>
<dbReference type="EC" id="3.1.1.11" evidence="3 8"/>
<dbReference type="InterPro" id="IPR011050">
    <property type="entry name" value="Pectin_lyase_fold/virulence"/>
</dbReference>
<comment type="similarity">
    <text evidence="2">Belongs to the pectinesterase family.</text>
</comment>
<evidence type="ECO:0000256" key="3">
    <source>
        <dbReference type="ARBA" id="ARBA00013229"/>
    </source>
</evidence>
<feature type="region of interest" description="Disordered" evidence="9">
    <location>
        <begin position="378"/>
        <end position="431"/>
    </location>
</feature>
<dbReference type="PANTHER" id="PTHR31321">
    <property type="entry name" value="ACYL-COA THIOESTER HYDROLASE YBHC-RELATED"/>
    <property type="match status" value="1"/>
</dbReference>
<evidence type="ECO:0000256" key="1">
    <source>
        <dbReference type="ARBA" id="ARBA00005184"/>
    </source>
</evidence>
<organism evidence="11 12">
    <name type="scientific">Chara braunii</name>
    <name type="common">Braun's stonewort</name>
    <dbReference type="NCBI Taxonomy" id="69332"/>
    <lineage>
        <taxon>Eukaryota</taxon>
        <taxon>Viridiplantae</taxon>
        <taxon>Streptophyta</taxon>
        <taxon>Charophyceae</taxon>
        <taxon>Charales</taxon>
        <taxon>Characeae</taxon>
        <taxon>Chara</taxon>
    </lineage>
</organism>
<dbReference type="GO" id="GO:0042545">
    <property type="term" value="P:cell wall modification"/>
    <property type="evidence" value="ECO:0007669"/>
    <property type="project" value="UniProtKB-UniRule"/>
</dbReference>
<dbReference type="InterPro" id="IPR000782">
    <property type="entry name" value="FAS1_domain"/>
</dbReference>
<proteinExistence type="inferred from homology"/>
<name>A0A388KNK2_CHABU</name>
<dbReference type="SMART" id="SM00554">
    <property type="entry name" value="FAS1"/>
    <property type="match status" value="1"/>
</dbReference>
<comment type="pathway">
    <text evidence="1 8">Glycan metabolism; pectin degradation; 2-dehydro-3-deoxy-D-gluconate from pectin: step 1/5.</text>
</comment>
<protein>
    <recommendedName>
        <fullName evidence="3 8">Pectinesterase</fullName>
        <ecNumber evidence="3 8">3.1.1.11</ecNumber>
    </recommendedName>
</protein>
<dbReference type="InterPro" id="IPR012334">
    <property type="entry name" value="Pectin_lyas_fold"/>
</dbReference>
<dbReference type="UniPathway" id="UPA00545">
    <property type="reaction ID" value="UER00823"/>
</dbReference>
<evidence type="ECO:0000256" key="6">
    <source>
        <dbReference type="ARBA" id="ARBA00047928"/>
    </source>
</evidence>
<dbReference type="GO" id="GO:0045490">
    <property type="term" value="P:pectin catabolic process"/>
    <property type="evidence" value="ECO:0007669"/>
    <property type="project" value="UniProtKB-UniRule"/>
</dbReference>
<dbReference type="AlphaFoldDB" id="A0A388KNK2"/>
<evidence type="ECO:0000256" key="7">
    <source>
        <dbReference type="PROSITE-ProRule" id="PRU10040"/>
    </source>
</evidence>
<dbReference type="Pfam" id="PF01095">
    <property type="entry name" value="Pectinesterase"/>
    <property type="match status" value="1"/>
</dbReference>
<evidence type="ECO:0000256" key="4">
    <source>
        <dbReference type="ARBA" id="ARBA00022801"/>
    </source>
</evidence>
<dbReference type="Proteomes" id="UP000265515">
    <property type="component" value="Unassembled WGS sequence"/>
</dbReference>
<dbReference type="PROSITE" id="PS50213">
    <property type="entry name" value="FAS1"/>
    <property type="match status" value="1"/>
</dbReference>
<gene>
    <name evidence="11" type="ORF">CBR_g9040</name>
</gene>
<sequence length="607" mass="64687">MAAAESCSAMMLVATLLLALYACELAPSVNARTGSHMRPLDSLHFFRRELKTHRERMERVLVEVTEPPPGGPARTITVALDGSGDYKLPSEAVASLGTKSSAPVTIYIKDGVYRDRFNVVKRRWNVTMIGNPEDPSRVVIVDNRHAGKMGADGDDIGTFQSATATFGGYHIIVQGISFINDFPRGKPGEIGNQAVAMRASGWFIIFANCIFRGFQDTLYAHKGVQLYKNCYIEGTIDFIFGYATAQYEDCHIHTLADPFTISAEKRQLPGARTSGFLFLRGIITGVSGKAYLGRAWGAASLTWFVETQMEAFIQPAGWNNFNDPTREKTADYGEYNCSGPGSDRSGRVSWSRALTLEEVGPFLGGDRQWIDGNSWVRLPSPLPPTPDGREDAATTPLPISSGSPPPPPPPPPPASVVPPTPPSVEPPVLPSGFATAGLEPAAASGNATGVIAALRADPRFSIFVGLLDKGFAANLPLQPLTISVPENAAFARLGPGQLDTIKADEALLYEFLGYHFADGFYPKADLLAAIAKSTSGTVSVPTQGGSYVSFSSVGDVIKVDGSTSVTEADFLVDSPNKAVAHVIASVLLSQDVTDSLASSSSPPPHPV</sequence>
<feature type="compositionally biased region" description="Pro residues" evidence="9">
    <location>
        <begin position="403"/>
        <end position="429"/>
    </location>
</feature>
<evidence type="ECO:0000313" key="11">
    <source>
        <dbReference type="EMBL" id="GBG71624.1"/>
    </source>
</evidence>
<evidence type="ECO:0000256" key="2">
    <source>
        <dbReference type="ARBA" id="ARBA00008891"/>
    </source>
</evidence>
<dbReference type="PROSITE" id="PS00503">
    <property type="entry name" value="PECTINESTERASE_2"/>
    <property type="match status" value="1"/>
</dbReference>
<evidence type="ECO:0000256" key="8">
    <source>
        <dbReference type="RuleBase" id="RU000589"/>
    </source>
</evidence>
<keyword evidence="12" id="KW-1185">Reference proteome</keyword>
<dbReference type="OrthoDB" id="2019149at2759"/>
<dbReference type="SUPFAM" id="SSF82153">
    <property type="entry name" value="FAS1 domain"/>
    <property type="match status" value="1"/>
</dbReference>
<dbReference type="Pfam" id="PF02469">
    <property type="entry name" value="Fasciclin"/>
    <property type="match status" value="1"/>
</dbReference>
<dbReference type="Gene3D" id="2.30.180.10">
    <property type="entry name" value="FAS1 domain"/>
    <property type="match status" value="1"/>
</dbReference>
<evidence type="ECO:0000259" key="10">
    <source>
        <dbReference type="PROSITE" id="PS50213"/>
    </source>
</evidence>
<dbReference type="InterPro" id="IPR000070">
    <property type="entry name" value="Pectinesterase_cat"/>
</dbReference>
<dbReference type="InterPro" id="IPR036378">
    <property type="entry name" value="FAS1_dom_sf"/>
</dbReference>
<dbReference type="PANTHER" id="PTHR31321:SF57">
    <property type="entry name" value="PECTINESTERASE 53-RELATED"/>
    <property type="match status" value="1"/>
</dbReference>
<dbReference type="STRING" id="69332.A0A388KNK2"/>
<keyword evidence="4 8" id="KW-0378">Hydrolase</keyword>
<feature type="active site" evidence="7">
    <location>
        <position position="237"/>
    </location>
</feature>
<reference evidence="11 12" key="1">
    <citation type="journal article" date="2018" name="Cell">
        <title>The Chara Genome: Secondary Complexity and Implications for Plant Terrestrialization.</title>
        <authorList>
            <person name="Nishiyama T."/>
            <person name="Sakayama H."/>
            <person name="Vries J.D."/>
            <person name="Buschmann H."/>
            <person name="Saint-Marcoux D."/>
            <person name="Ullrich K.K."/>
            <person name="Haas F.B."/>
            <person name="Vanderstraeten L."/>
            <person name="Becker D."/>
            <person name="Lang D."/>
            <person name="Vosolsobe S."/>
            <person name="Rombauts S."/>
            <person name="Wilhelmsson P.K.I."/>
            <person name="Janitza P."/>
            <person name="Kern R."/>
            <person name="Heyl A."/>
            <person name="Rumpler F."/>
            <person name="Villalobos L.I.A.C."/>
            <person name="Clay J.M."/>
            <person name="Skokan R."/>
            <person name="Toyoda A."/>
            <person name="Suzuki Y."/>
            <person name="Kagoshima H."/>
            <person name="Schijlen E."/>
            <person name="Tajeshwar N."/>
            <person name="Catarino B."/>
            <person name="Hetherington A.J."/>
            <person name="Saltykova A."/>
            <person name="Bonnot C."/>
            <person name="Breuninger H."/>
            <person name="Symeonidi A."/>
            <person name="Radhakrishnan G.V."/>
            <person name="Van Nieuwerburgh F."/>
            <person name="Deforce D."/>
            <person name="Chang C."/>
            <person name="Karol K.G."/>
            <person name="Hedrich R."/>
            <person name="Ulvskov P."/>
            <person name="Glockner G."/>
            <person name="Delwiche C.F."/>
            <person name="Petrasek J."/>
            <person name="Van de Peer Y."/>
            <person name="Friml J."/>
            <person name="Beilby M."/>
            <person name="Dolan L."/>
            <person name="Kohara Y."/>
            <person name="Sugano S."/>
            <person name="Fujiyama A."/>
            <person name="Delaux P.-M."/>
            <person name="Quint M."/>
            <person name="TheiBen G."/>
            <person name="Hagemann M."/>
            <person name="Harholt J."/>
            <person name="Dunand C."/>
            <person name="Zachgo S."/>
            <person name="Langdale J."/>
            <person name="Maumus F."/>
            <person name="Straeten D.V.D."/>
            <person name="Gould S.B."/>
            <person name="Rensing S.A."/>
        </authorList>
    </citation>
    <scope>NUCLEOTIDE SEQUENCE [LARGE SCALE GENOMIC DNA]</scope>
    <source>
        <strain evidence="11 12">S276</strain>
    </source>
</reference>
<feature type="signal peptide" evidence="8">
    <location>
        <begin position="1"/>
        <end position="31"/>
    </location>
</feature>
<accession>A0A388KNK2</accession>
<comment type="catalytic activity">
    <reaction evidence="6 8">
        <text>[(1-&gt;4)-alpha-D-galacturonosyl methyl ester](n) + n H2O = [(1-&gt;4)-alpha-D-galacturonosyl](n) + n methanol + n H(+)</text>
        <dbReference type="Rhea" id="RHEA:22380"/>
        <dbReference type="Rhea" id="RHEA-COMP:14570"/>
        <dbReference type="Rhea" id="RHEA-COMP:14573"/>
        <dbReference type="ChEBI" id="CHEBI:15377"/>
        <dbReference type="ChEBI" id="CHEBI:15378"/>
        <dbReference type="ChEBI" id="CHEBI:17790"/>
        <dbReference type="ChEBI" id="CHEBI:140522"/>
        <dbReference type="ChEBI" id="CHEBI:140523"/>
        <dbReference type="EC" id="3.1.1.11"/>
    </reaction>
</comment>
<dbReference type="InterPro" id="IPR033131">
    <property type="entry name" value="Pectinesterase_Asp_AS"/>
</dbReference>
<dbReference type="Gramene" id="GBG71624">
    <property type="protein sequence ID" value="GBG71624"/>
    <property type="gene ID" value="CBR_g9040"/>
</dbReference>
<keyword evidence="5 8" id="KW-0063">Aspartyl esterase</keyword>
<dbReference type="SUPFAM" id="SSF51126">
    <property type="entry name" value="Pectin lyase-like"/>
    <property type="match status" value="1"/>
</dbReference>
<comment type="caution">
    <text evidence="11">The sequence shown here is derived from an EMBL/GenBank/DDBJ whole genome shotgun (WGS) entry which is preliminary data.</text>
</comment>